<reference evidence="1" key="1">
    <citation type="submission" date="2014-02" db="EMBL/GenBank/DDBJ databases">
        <title>The Genome Sequence of Trichophyton rubrum (morphotype fischeri) CBS 288.86.</title>
        <authorList>
            <consortium name="The Broad Institute Genomics Platform"/>
            <person name="Cuomo C.A."/>
            <person name="White T.C."/>
            <person name="Graser Y."/>
            <person name="Martinez-Rossi N."/>
            <person name="Heitman J."/>
            <person name="Young S.K."/>
            <person name="Zeng Q."/>
            <person name="Gargeya S."/>
            <person name="Abouelleil A."/>
            <person name="Alvarado L."/>
            <person name="Chapman S.B."/>
            <person name="Gainer-Dewar J."/>
            <person name="Goldberg J."/>
            <person name="Griggs A."/>
            <person name="Gujja S."/>
            <person name="Hansen M."/>
            <person name="Howarth C."/>
            <person name="Imamovic A."/>
            <person name="Larimer J."/>
            <person name="Martinez D."/>
            <person name="Murphy C."/>
            <person name="Pearson M.D."/>
            <person name="Persinoti G."/>
            <person name="Poon T."/>
            <person name="Priest M."/>
            <person name="Roberts A.D."/>
            <person name="Saif S."/>
            <person name="Shea T.D."/>
            <person name="Sykes S.N."/>
            <person name="Wortman J."/>
            <person name="Nusbaum C."/>
            <person name="Birren B."/>
        </authorList>
    </citation>
    <scope>NUCLEOTIDE SEQUENCE [LARGE SCALE GENOMIC DNA]</scope>
    <source>
        <strain evidence="1">CBS 288.86</strain>
    </source>
</reference>
<dbReference type="OrthoDB" id="6105938at2759"/>
<protein>
    <submittedName>
        <fullName evidence="1">Uncharacterized protein</fullName>
    </submittedName>
</protein>
<organism evidence="1">
    <name type="scientific">Trichophyton rubrum CBS 288.86</name>
    <dbReference type="NCBI Taxonomy" id="1215330"/>
    <lineage>
        <taxon>Eukaryota</taxon>
        <taxon>Fungi</taxon>
        <taxon>Dikarya</taxon>
        <taxon>Ascomycota</taxon>
        <taxon>Pezizomycotina</taxon>
        <taxon>Eurotiomycetes</taxon>
        <taxon>Eurotiomycetidae</taxon>
        <taxon>Onygenales</taxon>
        <taxon>Arthrodermataceae</taxon>
        <taxon>Trichophyton</taxon>
    </lineage>
</organism>
<name>A0A022VPR4_TRIRU</name>
<dbReference type="PANTHER" id="PTHR38846:SF1">
    <property type="entry name" value="C3H1-TYPE DOMAIN-CONTAINING PROTEIN"/>
    <property type="match status" value="1"/>
</dbReference>
<sequence>MPHSQYFQKRDPNFQHKDNNALQIEFGRLANRQGWTKKNQKYPRQWEKCLREEFAYHVYQIVDEHGDKLSNLRLLCKRYLNETPASITACKKALRRVHINLLDWIESQRRGDEPRVFQSEKHLQNYTREHKRYFPKKIADNVPIMKVFLRDI</sequence>
<dbReference type="PANTHER" id="PTHR38846">
    <property type="entry name" value="C3H1-TYPE DOMAIN-CONTAINING PROTEIN"/>
    <property type="match status" value="1"/>
</dbReference>
<gene>
    <name evidence="1" type="ORF">H103_08163</name>
</gene>
<dbReference type="EMBL" id="KK207935">
    <property type="protein sequence ID" value="EZF48060.1"/>
    <property type="molecule type" value="Genomic_DNA"/>
</dbReference>
<evidence type="ECO:0000313" key="1">
    <source>
        <dbReference type="EMBL" id="EZF48060.1"/>
    </source>
</evidence>
<proteinExistence type="predicted"/>
<accession>A0A022VPR4</accession>
<dbReference type="HOGENOM" id="CLU_053382_4_1_1"/>
<dbReference type="Proteomes" id="UP000023758">
    <property type="component" value="Unassembled WGS sequence"/>
</dbReference>
<dbReference type="AlphaFoldDB" id="A0A022VPR4"/>